<name>A0A2J6R9J6_HYAVF</name>
<organism evidence="2 3">
    <name type="scientific">Hyaloscypha variabilis (strain UAMH 11265 / GT02V1 / F)</name>
    <name type="common">Meliniomyces variabilis</name>
    <dbReference type="NCBI Taxonomy" id="1149755"/>
    <lineage>
        <taxon>Eukaryota</taxon>
        <taxon>Fungi</taxon>
        <taxon>Dikarya</taxon>
        <taxon>Ascomycota</taxon>
        <taxon>Pezizomycotina</taxon>
        <taxon>Leotiomycetes</taxon>
        <taxon>Helotiales</taxon>
        <taxon>Hyaloscyphaceae</taxon>
        <taxon>Hyaloscypha</taxon>
        <taxon>Hyaloscypha variabilis</taxon>
    </lineage>
</organism>
<dbReference type="EMBL" id="KZ613952">
    <property type="protein sequence ID" value="PMD35191.1"/>
    <property type="molecule type" value="Genomic_DNA"/>
</dbReference>
<proteinExistence type="predicted"/>
<reference evidence="2 3" key="1">
    <citation type="submission" date="2016-04" db="EMBL/GenBank/DDBJ databases">
        <title>A degradative enzymes factory behind the ericoid mycorrhizal symbiosis.</title>
        <authorList>
            <consortium name="DOE Joint Genome Institute"/>
            <person name="Martino E."/>
            <person name="Morin E."/>
            <person name="Grelet G."/>
            <person name="Kuo A."/>
            <person name="Kohler A."/>
            <person name="Daghino S."/>
            <person name="Barry K."/>
            <person name="Choi C."/>
            <person name="Cichocki N."/>
            <person name="Clum A."/>
            <person name="Copeland A."/>
            <person name="Hainaut M."/>
            <person name="Haridas S."/>
            <person name="Labutti K."/>
            <person name="Lindquist E."/>
            <person name="Lipzen A."/>
            <person name="Khouja H.-R."/>
            <person name="Murat C."/>
            <person name="Ohm R."/>
            <person name="Olson A."/>
            <person name="Spatafora J."/>
            <person name="Veneault-Fourrey C."/>
            <person name="Henrissat B."/>
            <person name="Grigoriev I."/>
            <person name="Martin F."/>
            <person name="Perotto S."/>
        </authorList>
    </citation>
    <scope>NUCLEOTIDE SEQUENCE [LARGE SCALE GENOMIC DNA]</scope>
    <source>
        <strain evidence="2 3">F</strain>
    </source>
</reference>
<protein>
    <submittedName>
        <fullName evidence="2">Uncharacterized protein</fullName>
    </submittedName>
</protein>
<gene>
    <name evidence="2" type="ORF">L207DRAFT_516128</name>
</gene>
<evidence type="ECO:0000256" key="1">
    <source>
        <dbReference type="SAM" id="MobiDB-lite"/>
    </source>
</evidence>
<dbReference type="STRING" id="1149755.A0A2J6R9J6"/>
<sequence length="205" mass="23478">MTFPEAAQAGTRKILQYSSIKPLAVRTANAFSTKYTKEYCYVATTPPAIEYPTHALGPMFFQRWQTRSEPFWWSVVVRKGIENHRTVRSWVARRLRHAFIESLRKKGYGPDGNRIDGNGEPLIGTAQLMPNESIKTKKFSDLVKQADLTVEAIIKQRFQNKPPKAAWNQKADGARRQLYSRKKPTKAPEATETPYMHPAERSLKL</sequence>
<feature type="region of interest" description="Disordered" evidence="1">
    <location>
        <begin position="161"/>
        <end position="205"/>
    </location>
</feature>
<accession>A0A2J6R9J6</accession>
<dbReference type="AlphaFoldDB" id="A0A2J6R9J6"/>
<dbReference type="Proteomes" id="UP000235786">
    <property type="component" value="Unassembled WGS sequence"/>
</dbReference>
<evidence type="ECO:0000313" key="2">
    <source>
        <dbReference type="EMBL" id="PMD35191.1"/>
    </source>
</evidence>
<keyword evidence="3" id="KW-1185">Reference proteome</keyword>
<evidence type="ECO:0000313" key="3">
    <source>
        <dbReference type="Proteomes" id="UP000235786"/>
    </source>
</evidence>
<dbReference type="OrthoDB" id="5238363at2759"/>